<keyword evidence="1" id="KW-0805">Transcription regulation</keyword>
<dbReference type="GO" id="GO:0043565">
    <property type="term" value="F:sequence-specific DNA binding"/>
    <property type="evidence" value="ECO:0007669"/>
    <property type="project" value="InterPro"/>
</dbReference>
<feature type="domain" description="HTH araC/xylS-type" evidence="3">
    <location>
        <begin position="188"/>
        <end position="285"/>
    </location>
</feature>
<organism evidence="4 5">
    <name type="scientific">Sphingomonas lycopersici</name>
    <dbReference type="NCBI Taxonomy" id="2951807"/>
    <lineage>
        <taxon>Bacteria</taxon>
        <taxon>Pseudomonadati</taxon>
        <taxon>Pseudomonadota</taxon>
        <taxon>Alphaproteobacteria</taxon>
        <taxon>Sphingomonadales</taxon>
        <taxon>Sphingomonadaceae</taxon>
        <taxon>Sphingomonas</taxon>
    </lineage>
</organism>
<dbReference type="InterPro" id="IPR009057">
    <property type="entry name" value="Homeodomain-like_sf"/>
</dbReference>
<proteinExistence type="predicted"/>
<accession>A0AA42CPC3</accession>
<dbReference type="Pfam" id="PF06719">
    <property type="entry name" value="AraC_N"/>
    <property type="match status" value="1"/>
</dbReference>
<dbReference type="InterPro" id="IPR018060">
    <property type="entry name" value="HTH_AraC"/>
</dbReference>
<gene>
    <name evidence="4" type="ORF">NEE01_05300</name>
</gene>
<dbReference type="Pfam" id="PF12833">
    <property type="entry name" value="HTH_18"/>
    <property type="match status" value="1"/>
</dbReference>
<dbReference type="InterPro" id="IPR009594">
    <property type="entry name" value="Tscrpt_reg_HTH_AraC_N"/>
</dbReference>
<dbReference type="PANTHER" id="PTHR43436">
    <property type="entry name" value="ARAC-FAMILY TRANSCRIPTIONAL REGULATOR"/>
    <property type="match status" value="1"/>
</dbReference>
<name>A0AA42CPC3_9SPHN</name>
<evidence type="ECO:0000313" key="4">
    <source>
        <dbReference type="EMBL" id="MCW6534199.1"/>
    </source>
</evidence>
<dbReference type="AlphaFoldDB" id="A0AA42CPC3"/>
<evidence type="ECO:0000313" key="5">
    <source>
        <dbReference type="Proteomes" id="UP001165565"/>
    </source>
</evidence>
<evidence type="ECO:0000259" key="3">
    <source>
        <dbReference type="PROSITE" id="PS01124"/>
    </source>
</evidence>
<dbReference type="GO" id="GO:0003700">
    <property type="term" value="F:DNA-binding transcription factor activity"/>
    <property type="evidence" value="ECO:0007669"/>
    <property type="project" value="InterPro"/>
</dbReference>
<reference evidence="4" key="1">
    <citation type="submission" date="2022-06" db="EMBL/GenBank/DDBJ databases">
        <title>Sphingomonas sp. nov. isolated from rhizosphere soil of tomato.</title>
        <authorList>
            <person name="Dong H."/>
            <person name="Gao R."/>
        </authorList>
    </citation>
    <scope>NUCLEOTIDE SEQUENCE</scope>
    <source>
        <strain evidence="4">MMSM24</strain>
    </source>
</reference>
<dbReference type="SUPFAM" id="SSF46689">
    <property type="entry name" value="Homeodomain-like"/>
    <property type="match status" value="2"/>
</dbReference>
<comment type="caution">
    <text evidence="4">The sequence shown here is derived from an EMBL/GenBank/DDBJ whole genome shotgun (WGS) entry which is preliminary data.</text>
</comment>
<keyword evidence="2" id="KW-0804">Transcription</keyword>
<keyword evidence="5" id="KW-1185">Reference proteome</keyword>
<evidence type="ECO:0000256" key="1">
    <source>
        <dbReference type="ARBA" id="ARBA00023015"/>
    </source>
</evidence>
<protein>
    <submittedName>
        <fullName evidence="4">AraC family transcriptional regulator</fullName>
    </submittedName>
</protein>
<dbReference type="RefSeq" id="WP_265268138.1">
    <property type="nucleotide sequence ID" value="NZ_JANFAV010000002.1"/>
</dbReference>
<dbReference type="SMART" id="SM00342">
    <property type="entry name" value="HTH_ARAC"/>
    <property type="match status" value="1"/>
</dbReference>
<dbReference type="Gene3D" id="1.10.10.60">
    <property type="entry name" value="Homeodomain-like"/>
    <property type="match status" value="2"/>
</dbReference>
<dbReference type="Proteomes" id="UP001165565">
    <property type="component" value="Unassembled WGS sequence"/>
</dbReference>
<dbReference type="PANTHER" id="PTHR43436:SF1">
    <property type="entry name" value="TRANSCRIPTIONAL REGULATORY PROTEIN"/>
    <property type="match status" value="1"/>
</dbReference>
<evidence type="ECO:0000256" key="2">
    <source>
        <dbReference type="ARBA" id="ARBA00023163"/>
    </source>
</evidence>
<dbReference type="PROSITE" id="PS01124">
    <property type="entry name" value="HTH_ARAC_FAMILY_2"/>
    <property type="match status" value="1"/>
</dbReference>
<sequence length="318" mass="34778">MQEQLSRMLAIAARHVDGMRRDTLIPRVAVHGGIGPTLPTPSLYEPALCLVLQGAKQVMIGDRLLRYDPASYFITGVDLPASGWVVEATPAKPYVAVSLRLDRASLLALISDMPPAAEGETRGFAVSAVTPDLLDAWTRLLALLDTPDDIAVLAPIHEREILYRLLKGPQGGVLRQVVRADSRLSRVRQAIAWIRAHFDEMLRVEDLAERAGMSPASFHRHFKAATAMSPLQYQKTLRLQEARRLLIASGGAARAAHMVGYESASQFSREYARMFGAPPHRDAGRLRGGNRVLEEEGAPVAVLDRPFETVSAPVKVGD</sequence>
<dbReference type="EMBL" id="JANFAV010000002">
    <property type="protein sequence ID" value="MCW6534199.1"/>
    <property type="molecule type" value="Genomic_DNA"/>
</dbReference>